<reference evidence="5 6" key="1">
    <citation type="submission" date="2024-12" db="EMBL/GenBank/DDBJ databases">
        <title>The unique morphological basis and parallel evolutionary history of personate flowers in Penstemon.</title>
        <authorList>
            <person name="Depatie T.H."/>
            <person name="Wessinger C.A."/>
        </authorList>
    </citation>
    <scope>NUCLEOTIDE SEQUENCE [LARGE SCALE GENOMIC DNA]</scope>
    <source>
        <strain evidence="5">WTNN_2</strain>
        <tissue evidence="5">Leaf</tissue>
    </source>
</reference>
<evidence type="ECO:0000256" key="3">
    <source>
        <dbReference type="ARBA" id="ARBA00022737"/>
    </source>
</evidence>
<evidence type="ECO:0000256" key="1">
    <source>
        <dbReference type="ARBA" id="ARBA00004141"/>
    </source>
</evidence>
<protein>
    <submittedName>
        <fullName evidence="5">Uncharacterized protein</fullName>
    </submittedName>
</protein>
<comment type="caution">
    <text evidence="5">The sequence shown here is derived from an EMBL/GenBank/DDBJ whole genome shotgun (WGS) entry which is preliminary data.</text>
</comment>
<keyword evidence="3" id="KW-0677">Repeat</keyword>
<dbReference type="AlphaFoldDB" id="A0ABD3RUE9"/>
<evidence type="ECO:0000256" key="4">
    <source>
        <dbReference type="ARBA" id="ARBA00023136"/>
    </source>
</evidence>
<dbReference type="SUPFAM" id="SSF103506">
    <property type="entry name" value="Mitochondrial carrier"/>
    <property type="match status" value="1"/>
</dbReference>
<dbReference type="PANTHER" id="PTHR24089">
    <property type="entry name" value="SOLUTE CARRIER FAMILY 25"/>
    <property type="match status" value="1"/>
</dbReference>
<evidence type="ECO:0000256" key="2">
    <source>
        <dbReference type="ARBA" id="ARBA00022692"/>
    </source>
</evidence>
<dbReference type="InterPro" id="IPR023395">
    <property type="entry name" value="MCP_dom_sf"/>
</dbReference>
<keyword evidence="4" id="KW-0472">Membrane</keyword>
<organism evidence="5 6">
    <name type="scientific">Penstemon smallii</name>
    <dbReference type="NCBI Taxonomy" id="265156"/>
    <lineage>
        <taxon>Eukaryota</taxon>
        <taxon>Viridiplantae</taxon>
        <taxon>Streptophyta</taxon>
        <taxon>Embryophyta</taxon>
        <taxon>Tracheophyta</taxon>
        <taxon>Spermatophyta</taxon>
        <taxon>Magnoliopsida</taxon>
        <taxon>eudicotyledons</taxon>
        <taxon>Gunneridae</taxon>
        <taxon>Pentapetalae</taxon>
        <taxon>asterids</taxon>
        <taxon>lamiids</taxon>
        <taxon>Lamiales</taxon>
        <taxon>Plantaginaceae</taxon>
        <taxon>Cheloneae</taxon>
        <taxon>Penstemon</taxon>
    </lineage>
</organism>
<accession>A0ABD3RUE9</accession>
<dbReference type="Gene3D" id="1.50.40.10">
    <property type="entry name" value="Mitochondrial carrier domain"/>
    <property type="match status" value="1"/>
</dbReference>
<keyword evidence="2" id="KW-0812">Transmembrane</keyword>
<dbReference type="GO" id="GO:0016020">
    <property type="term" value="C:membrane"/>
    <property type="evidence" value="ECO:0007669"/>
    <property type="project" value="UniProtKB-SubCell"/>
</dbReference>
<evidence type="ECO:0000313" key="5">
    <source>
        <dbReference type="EMBL" id="KAL3812910.1"/>
    </source>
</evidence>
<proteinExistence type="predicted"/>
<comment type="subcellular location">
    <subcellularLocation>
        <location evidence="1">Membrane</location>
        <topology evidence="1">Multi-pass membrane protein</topology>
    </subcellularLocation>
</comment>
<dbReference type="InterPro" id="IPR018108">
    <property type="entry name" value="MCP_transmembrane"/>
</dbReference>
<dbReference type="Proteomes" id="UP001634393">
    <property type="component" value="Unassembled WGS sequence"/>
</dbReference>
<keyword evidence="6" id="KW-1185">Reference proteome</keyword>
<name>A0ABD3RUE9_9LAMI</name>
<evidence type="ECO:0000313" key="6">
    <source>
        <dbReference type="Proteomes" id="UP001634393"/>
    </source>
</evidence>
<dbReference type="Pfam" id="PF00153">
    <property type="entry name" value="Mito_carr"/>
    <property type="match status" value="1"/>
</dbReference>
<gene>
    <name evidence="5" type="ORF">ACJIZ3_014178</name>
</gene>
<sequence length="143" mass="16370">MNMSTYERKKDKIQGMHSDVSSLEKASIWREASRIVRQEGIRAFWKGNLMLQEYLGVQGQGHNLSADLCIRLIGGGLAGITAASVTYPLDLVRTRLAAQFLYLFNGIDLTVLRLKKMYWNFGEMMELEMNMGKRFSLAKARRF</sequence>
<dbReference type="EMBL" id="JBJXBP010000008">
    <property type="protein sequence ID" value="KAL3812910.1"/>
    <property type="molecule type" value="Genomic_DNA"/>
</dbReference>